<gene>
    <name evidence="1" type="ORF">SAMN04488124_0760</name>
</gene>
<dbReference type="STRING" id="555875.SAMN04488124_0760"/>
<dbReference type="Proteomes" id="UP000243250">
    <property type="component" value="Unassembled WGS sequence"/>
</dbReference>
<organism evidence="1 2">
    <name type="scientific">Halogeometricum limi</name>
    <dbReference type="NCBI Taxonomy" id="555875"/>
    <lineage>
        <taxon>Archaea</taxon>
        <taxon>Methanobacteriati</taxon>
        <taxon>Methanobacteriota</taxon>
        <taxon>Stenosarchaea group</taxon>
        <taxon>Halobacteria</taxon>
        <taxon>Halobacteriales</taxon>
        <taxon>Haloferacaceae</taxon>
        <taxon>Halogeometricum</taxon>
    </lineage>
</organism>
<protein>
    <submittedName>
        <fullName evidence="1">Uncharacterized protein</fullName>
    </submittedName>
</protein>
<dbReference type="OrthoDB" id="329141at2157"/>
<dbReference type="EMBL" id="FOYS01000001">
    <property type="protein sequence ID" value="SFR36367.1"/>
    <property type="molecule type" value="Genomic_DNA"/>
</dbReference>
<dbReference type="AlphaFoldDB" id="A0A1I6G2R7"/>
<sequence length="234" mass="26105">MTRQAVESGVERFVDDVTAFTVEAFSVQRALRGSAPGAGVGGAVVDRLAENEAFRRRVVRPELADYHERTLDQFAVVLDCVESGVSVSDRAEDLLAVDSYYRALDADAPEDRRTALRETVLDRQRRIADEIGPLVAADGDDYWDAVREVHDAASARAFVDRTFRFTDPAVEFRDVLAFRTRFDPADFLSGPGRLLGGSLPTLTVDFTDEAIRAMRRAEHRVITETKREVGRRVD</sequence>
<name>A0A1I6G2R7_9EURY</name>
<reference evidence="2" key="1">
    <citation type="submission" date="2016-10" db="EMBL/GenBank/DDBJ databases">
        <authorList>
            <person name="Varghese N."/>
            <person name="Submissions S."/>
        </authorList>
    </citation>
    <scope>NUCLEOTIDE SEQUENCE [LARGE SCALE GENOMIC DNA]</scope>
    <source>
        <strain evidence="2">CGMCC 1.8711</strain>
    </source>
</reference>
<proteinExistence type="predicted"/>
<keyword evidence="2" id="KW-1185">Reference proteome</keyword>
<accession>A0A1I6G2R7</accession>
<evidence type="ECO:0000313" key="1">
    <source>
        <dbReference type="EMBL" id="SFR36367.1"/>
    </source>
</evidence>
<dbReference type="RefSeq" id="WP_089876877.1">
    <property type="nucleotide sequence ID" value="NZ_FOYS01000001.1"/>
</dbReference>
<evidence type="ECO:0000313" key="2">
    <source>
        <dbReference type="Proteomes" id="UP000243250"/>
    </source>
</evidence>